<proteinExistence type="predicted"/>
<dbReference type="EMBL" id="CM039434">
    <property type="protein sequence ID" value="KAI4322516.1"/>
    <property type="molecule type" value="Genomic_DNA"/>
</dbReference>
<evidence type="ECO:0000313" key="1">
    <source>
        <dbReference type="EMBL" id="KAI4322516.1"/>
    </source>
</evidence>
<name>A0ACB9MHA9_BAUVA</name>
<evidence type="ECO:0000313" key="2">
    <source>
        <dbReference type="Proteomes" id="UP000828941"/>
    </source>
</evidence>
<comment type="caution">
    <text evidence="1">The sequence shown here is derived from an EMBL/GenBank/DDBJ whole genome shotgun (WGS) entry which is preliminary data.</text>
</comment>
<keyword evidence="2" id="KW-1185">Reference proteome</keyword>
<gene>
    <name evidence="1" type="ORF">L6164_022202</name>
</gene>
<dbReference type="Proteomes" id="UP000828941">
    <property type="component" value="Chromosome 9"/>
</dbReference>
<sequence length="690" mass="77273">MANLHNSLPSYERLRVKHHLQRVMDSVNLILLLLLLGHRLISFTNSYTFTCFLAFLCETCFAVYWIIVISTKWTPASTKTYPERLFQRVSESELPPVDLFVTTADHELEPPIITVNTVLSLLALDYPANKLACYVSDDGCSPLTFYALVEASKFAKLWVPFCKKYNVQTRAPFRCFSDTSILNSADSSPEFKQEWLQMKDEYEQLGRKIAARSQKPIPNELDGEFAAFSNTERRNHSTIIKVIWENKESDTDDLPHLIYISREKRPKHPHHFKAGAMNVLTRVSGLMTNAPFILNVDCDMFVNNPKIVLHALCIFLDPKGEKEVAFVQCPQKFYNGPKDDPLGNQFVVFYKYIGSGMAGIQGPFYGGTNCFHRRKALYGLPPDDFKYGKLSDKDLMQKFGSSLAFVESAAEALEGKSYSPNNNISKPLEAANQVAGCGYESGTAWGEQVAWIYGSATEDVITGLKMHARGWRSELTTPEPIAFTGCAPIDAPTSMSQQKRWTLGWLEIFFSKGSPIFCTLFGKLQFRECLMYYCLMCWGLRSVPEICYAVLPAYCIITNSNFMPKGIGLWVAAALYVMYNKEQPGDGDSDGADSDAVRFTFDKSPVFVPGTTILLLQLTALVIKLLGLQPPPQTGNEAGMGELFCSIYLVVCCWPFLKGLFGKGKYGIPISTISKSAALVFLFVHFCTSK</sequence>
<organism evidence="1 2">
    <name type="scientific">Bauhinia variegata</name>
    <name type="common">Purple orchid tree</name>
    <name type="synonym">Phanera variegata</name>
    <dbReference type="NCBI Taxonomy" id="167791"/>
    <lineage>
        <taxon>Eukaryota</taxon>
        <taxon>Viridiplantae</taxon>
        <taxon>Streptophyta</taxon>
        <taxon>Embryophyta</taxon>
        <taxon>Tracheophyta</taxon>
        <taxon>Spermatophyta</taxon>
        <taxon>Magnoliopsida</taxon>
        <taxon>eudicotyledons</taxon>
        <taxon>Gunneridae</taxon>
        <taxon>Pentapetalae</taxon>
        <taxon>rosids</taxon>
        <taxon>fabids</taxon>
        <taxon>Fabales</taxon>
        <taxon>Fabaceae</taxon>
        <taxon>Cercidoideae</taxon>
        <taxon>Cercideae</taxon>
        <taxon>Bauhiniinae</taxon>
        <taxon>Bauhinia</taxon>
    </lineage>
</organism>
<protein>
    <submittedName>
        <fullName evidence="1">Uncharacterized protein</fullName>
    </submittedName>
</protein>
<accession>A0ACB9MHA9</accession>
<reference evidence="1 2" key="1">
    <citation type="journal article" date="2022" name="DNA Res.">
        <title>Chromosomal-level genome assembly of the orchid tree Bauhinia variegata (Leguminosae; Cercidoideae) supports the allotetraploid origin hypothesis of Bauhinia.</title>
        <authorList>
            <person name="Zhong Y."/>
            <person name="Chen Y."/>
            <person name="Zheng D."/>
            <person name="Pang J."/>
            <person name="Liu Y."/>
            <person name="Luo S."/>
            <person name="Meng S."/>
            <person name="Qian L."/>
            <person name="Wei D."/>
            <person name="Dai S."/>
            <person name="Zhou R."/>
        </authorList>
    </citation>
    <scope>NUCLEOTIDE SEQUENCE [LARGE SCALE GENOMIC DNA]</scope>
    <source>
        <strain evidence="1">BV-YZ2020</strain>
    </source>
</reference>